<comment type="function">
    <text evidence="1">Envelope protein required for virus entry into host cell and for cell-cell fusion (syncytium formation).</text>
</comment>
<dbReference type="GO" id="GO:0055036">
    <property type="term" value="C:virion membrane"/>
    <property type="evidence" value="ECO:0007669"/>
    <property type="project" value="UniProtKB-SubCell"/>
</dbReference>
<evidence type="ECO:0000256" key="3">
    <source>
        <dbReference type="ARBA" id="ARBA00022506"/>
    </source>
</evidence>
<name>A0A075INP3_9POXV</name>
<keyword evidence="11" id="KW-1015">Disulfide bond</keyword>
<evidence type="ECO:0000256" key="10">
    <source>
        <dbReference type="ARBA" id="ARBA00023136"/>
    </source>
</evidence>
<evidence type="ECO:0000256" key="12">
    <source>
        <dbReference type="ARBA" id="ARBA00023296"/>
    </source>
</evidence>
<keyword evidence="10 16" id="KW-0472">Membrane</keyword>
<evidence type="ECO:0000256" key="6">
    <source>
        <dbReference type="ARBA" id="ARBA00022692"/>
    </source>
</evidence>
<keyword evidence="7" id="KW-0946">Virion</keyword>
<dbReference type="GO" id="GO:0046718">
    <property type="term" value="P:symbiont entry into host cell"/>
    <property type="evidence" value="ECO:0007669"/>
    <property type="project" value="UniProtKB-KW"/>
</dbReference>
<reference evidence="17 18" key="1">
    <citation type="journal article" date="2014" name="Virology">
        <title>The genome sequence of ectromelia virus Naval and Cornell isolates from outbreaks in North America.</title>
        <authorList>
            <person name="Mavian C."/>
            <person name="Lopez-Bueno A."/>
            <person name="Bryant N.A."/>
            <person name="Seeger K."/>
            <person name="Quail M.A."/>
            <person name="Harris D."/>
            <person name="Barrell B."/>
            <person name="Alcami A."/>
        </authorList>
    </citation>
    <scope>NUCLEOTIDE SEQUENCE [LARGE SCALE GENOMIC DNA]</scope>
    <source>
        <strain evidence="17">NAVAL</strain>
    </source>
</reference>
<evidence type="ECO:0000256" key="2">
    <source>
        <dbReference type="ARBA" id="ARBA00004462"/>
    </source>
</evidence>
<keyword evidence="3" id="KW-1168">Fusion of virus membrane with host membrane</keyword>
<evidence type="ECO:0000256" key="7">
    <source>
        <dbReference type="ARBA" id="ARBA00022844"/>
    </source>
</evidence>
<dbReference type="Pfam" id="PF04584">
    <property type="entry name" value="Pox_A28"/>
    <property type="match status" value="1"/>
</dbReference>
<keyword evidence="9 16" id="KW-1133">Transmembrane helix</keyword>
<comment type="similarity">
    <text evidence="13">Belongs to the orthopoxvirus OPG155 protein family.</text>
</comment>
<evidence type="ECO:0000256" key="14">
    <source>
        <dbReference type="ARBA" id="ARBA00034789"/>
    </source>
</evidence>
<evidence type="ECO:0000256" key="15">
    <source>
        <dbReference type="ARBA" id="ARBA00034860"/>
    </source>
</evidence>
<dbReference type="EMBL" id="KJ563295">
    <property type="protein sequence ID" value="AIF30215.1"/>
    <property type="molecule type" value="Genomic_DNA"/>
</dbReference>
<dbReference type="InterPro" id="IPR007664">
    <property type="entry name" value="Poxvirus_A28"/>
</dbReference>
<dbReference type="GO" id="GO:0019031">
    <property type="term" value="C:viral envelope"/>
    <property type="evidence" value="ECO:0007669"/>
    <property type="project" value="InterPro"/>
</dbReference>
<evidence type="ECO:0000256" key="13">
    <source>
        <dbReference type="ARBA" id="ARBA00034750"/>
    </source>
</evidence>
<organism evidence="17 18">
    <name type="scientific">Ectromelia virus Naval</name>
    <dbReference type="NCBI Taxonomy" id="1651168"/>
    <lineage>
        <taxon>Viruses</taxon>
        <taxon>Varidnaviria</taxon>
        <taxon>Bamfordvirae</taxon>
        <taxon>Nucleocytoviricota</taxon>
        <taxon>Pokkesviricetes</taxon>
        <taxon>Chitovirales</taxon>
        <taxon>Poxviridae</taxon>
        <taxon>Chordopoxvirinae</taxon>
        <taxon>Orthopoxvirus</taxon>
        <taxon>Orthopoxvirus ectromelia</taxon>
        <taxon>Ectromelia virus</taxon>
    </lineage>
</organism>
<dbReference type="Proteomes" id="UP000164837">
    <property type="component" value="Genome"/>
</dbReference>
<keyword evidence="8" id="KW-0426">Late protein</keyword>
<keyword evidence="12" id="KW-1160">Virus entry into host cell</keyword>
<dbReference type="SMR" id="A0A075INP3"/>
<keyword evidence="4" id="KW-0597">Phosphoprotein</keyword>
<evidence type="ECO:0000256" key="8">
    <source>
        <dbReference type="ARBA" id="ARBA00022921"/>
    </source>
</evidence>
<evidence type="ECO:0000256" key="9">
    <source>
        <dbReference type="ARBA" id="ARBA00022989"/>
    </source>
</evidence>
<keyword evidence="5" id="KW-1162">Viral penetration into host cytoplasm</keyword>
<evidence type="ECO:0000313" key="18">
    <source>
        <dbReference type="Proteomes" id="UP000164837"/>
    </source>
</evidence>
<accession>A0A075INP3</accession>
<evidence type="ECO:0000256" key="11">
    <source>
        <dbReference type="ARBA" id="ARBA00023157"/>
    </source>
</evidence>
<evidence type="ECO:0000256" key="1">
    <source>
        <dbReference type="ARBA" id="ARBA00004039"/>
    </source>
</evidence>
<evidence type="ECO:0000256" key="16">
    <source>
        <dbReference type="SAM" id="Phobius"/>
    </source>
</evidence>
<keyword evidence="6 16" id="KW-0812">Transmembrane</keyword>
<evidence type="ECO:0000256" key="5">
    <source>
        <dbReference type="ARBA" id="ARBA00022595"/>
    </source>
</evidence>
<proteinExistence type="inferred from homology"/>
<evidence type="ECO:0000256" key="4">
    <source>
        <dbReference type="ARBA" id="ARBA00022553"/>
    </source>
</evidence>
<evidence type="ECO:0000313" key="17">
    <source>
        <dbReference type="EMBL" id="AIF30215.1"/>
    </source>
</evidence>
<comment type="subunit">
    <text evidence="14">Part of a stable entry-fusion complex (EFC) which is at least composed of proteins OPG143, OPG147, OPG155, OPG086, OPG094, OPG107, OPG104, and OPG099. Formation of the viral membrane is necessary for the assembly of the complex. Interacts directly with protein OPG107.</text>
</comment>
<dbReference type="GO" id="GO:0039663">
    <property type="term" value="P:membrane fusion involved in viral entry into host cell"/>
    <property type="evidence" value="ECO:0007669"/>
    <property type="project" value="UniProtKB-KW"/>
</dbReference>
<feature type="transmembrane region" description="Helical" evidence="16">
    <location>
        <begin position="6"/>
        <end position="27"/>
    </location>
</feature>
<protein>
    <recommendedName>
        <fullName evidence="15">Envelope protein OPG155</fullName>
    </recommendedName>
</protein>
<sequence>MNSLSIFFIVVATAAVCLLFIQGYSIYENYGNIKEFNATHAAFEYSKSIGGTPALDRRVQDVNDTISDVKQKWRCVVYPGNGFVSASIFGFQTEVGLNNTRSIRKFNTMQQCIDFTFSDVINIDIYNPCVAPNINNAECQFLKSVL</sequence>
<comment type="subcellular location">
    <subcellularLocation>
        <location evidence="2">Virion membrane</location>
        <topology evidence="2">Single-pass type III membrane protein</topology>
    </subcellularLocation>
</comment>